<dbReference type="AlphaFoldDB" id="A0AAE3TDD4"/>
<accession>A0AAE3TDD4</accession>
<protein>
    <recommendedName>
        <fullName evidence="4">DUF5320 domain-containing protein</fullName>
    </recommendedName>
</protein>
<dbReference type="Proteomes" id="UP001144110">
    <property type="component" value="Unassembled WGS sequence"/>
</dbReference>
<reference evidence="2" key="1">
    <citation type="submission" date="2022-11" db="EMBL/GenBank/DDBJ databases">
        <title>Candidatus Alkanophaga archaea from heated hydrothermal vent sediment oxidize petroleum alkanes.</title>
        <authorList>
            <person name="Zehnle H."/>
            <person name="Laso-Perez R."/>
            <person name="Lipp J."/>
            <person name="Teske A."/>
            <person name="Wegener G."/>
        </authorList>
    </citation>
    <scope>NUCLEOTIDE SEQUENCE</scope>
    <source>
        <strain evidence="2">MCA70</strain>
    </source>
</reference>
<keyword evidence="1" id="KW-0175">Coiled coil</keyword>
<organism evidence="2 3">
    <name type="scientific">Candidatus Thermodesulfobacterium syntrophicum</name>
    <dbReference type="NCBI Taxonomy" id="3060442"/>
    <lineage>
        <taxon>Bacteria</taxon>
        <taxon>Pseudomonadati</taxon>
        <taxon>Thermodesulfobacteriota</taxon>
        <taxon>Thermodesulfobacteria</taxon>
        <taxon>Thermodesulfobacteriales</taxon>
        <taxon>Thermodesulfobacteriaceae</taxon>
        <taxon>Thermodesulfobacterium</taxon>
    </lineage>
</organism>
<comment type="caution">
    <text evidence="2">The sequence shown here is derived from an EMBL/GenBank/DDBJ whole genome shotgun (WGS) entry which is preliminary data.</text>
</comment>
<dbReference type="Pfam" id="PF17253">
    <property type="entry name" value="DUF5320"/>
    <property type="match status" value="1"/>
</dbReference>
<gene>
    <name evidence="2" type="ORF">OD816_000024</name>
</gene>
<evidence type="ECO:0000313" key="3">
    <source>
        <dbReference type="Proteomes" id="UP001144110"/>
    </source>
</evidence>
<dbReference type="EMBL" id="JAPHEG010000001">
    <property type="protein sequence ID" value="MDF2952779.1"/>
    <property type="molecule type" value="Genomic_DNA"/>
</dbReference>
<sequence length="99" mass="11217">MPWGDRTGPLGLGPRTGRGLGFCSGFNSPGFTKGPGWGFGRGWGRGWGWRWFWAMNYFPEEVTSPVDEKELLKEEAESLKRRLAAIEKRLSQLEQAEQK</sequence>
<proteinExistence type="predicted"/>
<evidence type="ECO:0000313" key="2">
    <source>
        <dbReference type="EMBL" id="MDF2952779.1"/>
    </source>
</evidence>
<evidence type="ECO:0008006" key="4">
    <source>
        <dbReference type="Google" id="ProtNLM"/>
    </source>
</evidence>
<dbReference type="InterPro" id="IPR035205">
    <property type="entry name" value="DUF5320"/>
</dbReference>
<name>A0AAE3TDD4_9BACT</name>
<feature type="coiled-coil region" evidence="1">
    <location>
        <begin position="69"/>
        <end position="96"/>
    </location>
</feature>
<evidence type="ECO:0000256" key="1">
    <source>
        <dbReference type="SAM" id="Coils"/>
    </source>
</evidence>